<keyword evidence="4 8" id="KW-0863">Zinc-finger</keyword>
<evidence type="ECO:0000256" key="4">
    <source>
        <dbReference type="ARBA" id="ARBA00022771"/>
    </source>
</evidence>
<evidence type="ECO:0000256" key="3">
    <source>
        <dbReference type="ARBA" id="ARBA00022737"/>
    </source>
</evidence>
<keyword evidence="6" id="KW-0238">DNA-binding</keyword>
<keyword evidence="3" id="KW-0677">Repeat</keyword>
<accession>A0A8X6QCX6</accession>
<dbReference type="SMART" id="SM00355">
    <property type="entry name" value="ZnF_C2H2"/>
    <property type="match status" value="1"/>
</dbReference>
<evidence type="ECO:0000256" key="8">
    <source>
        <dbReference type="PROSITE-ProRule" id="PRU00042"/>
    </source>
</evidence>
<evidence type="ECO:0000256" key="6">
    <source>
        <dbReference type="ARBA" id="ARBA00023125"/>
    </source>
</evidence>
<protein>
    <recommendedName>
        <fullName evidence="10">C2H2-type domain-containing protein</fullName>
    </recommendedName>
</protein>
<evidence type="ECO:0000256" key="9">
    <source>
        <dbReference type="SAM" id="MobiDB-lite"/>
    </source>
</evidence>
<feature type="compositionally biased region" description="Basic residues" evidence="9">
    <location>
        <begin position="33"/>
        <end position="51"/>
    </location>
</feature>
<sequence>MDSDSTSSKASSKDKSFECNICERSFSRFHRLQSHLRSHKSKKIVKQKKNSVKVEAPSSPTVSEEKEHVNENIDTTTVKQEDPQSDDPPPRVKYRAKNSVEFHYFGFIQSRVLNFVQINFNVVLQEKDIEKSFQ</sequence>
<keyword evidence="7" id="KW-0539">Nucleus</keyword>
<feature type="domain" description="C2H2-type" evidence="10">
    <location>
        <begin position="17"/>
        <end position="44"/>
    </location>
</feature>
<dbReference type="FunFam" id="3.30.160.60:FF:000045">
    <property type="entry name" value="ZFP69 zinc finger protein B"/>
    <property type="match status" value="1"/>
</dbReference>
<comment type="subcellular location">
    <subcellularLocation>
        <location evidence="1">Nucleus</location>
    </subcellularLocation>
</comment>
<keyword evidence="2" id="KW-0479">Metal-binding</keyword>
<dbReference type="Gene3D" id="3.30.160.60">
    <property type="entry name" value="Classic Zinc Finger"/>
    <property type="match status" value="1"/>
</dbReference>
<dbReference type="PROSITE" id="PS50157">
    <property type="entry name" value="ZINC_FINGER_C2H2_2"/>
    <property type="match status" value="1"/>
</dbReference>
<comment type="caution">
    <text evidence="11">The sequence shown here is derived from an EMBL/GenBank/DDBJ whole genome shotgun (WGS) entry which is preliminary data.</text>
</comment>
<dbReference type="SUPFAM" id="SSF57667">
    <property type="entry name" value="beta-beta-alpha zinc fingers"/>
    <property type="match status" value="1"/>
</dbReference>
<name>A0A8X6QCX6_NEPPI</name>
<evidence type="ECO:0000313" key="12">
    <source>
        <dbReference type="Proteomes" id="UP000887013"/>
    </source>
</evidence>
<evidence type="ECO:0000259" key="10">
    <source>
        <dbReference type="PROSITE" id="PS50157"/>
    </source>
</evidence>
<proteinExistence type="predicted"/>
<keyword evidence="5" id="KW-0862">Zinc</keyword>
<dbReference type="GO" id="GO:0003677">
    <property type="term" value="F:DNA binding"/>
    <property type="evidence" value="ECO:0007669"/>
    <property type="project" value="UniProtKB-KW"/>
</dbReference>
<dbReference type="Proteomes" id="UP000887013">
    <property type="component" value="Unassembled WGS sequence"/>
</dbReference>
<evidence type="ECO:0000313" key="11">
    <source>
        <dbReference type="EMBL" id="GFU07127.1"/>
    </source>
</evidence>
<organism evidence="11 12">
    <name type="scientific">Nephila pilipes</name>
    <name type="common">Giant wood spider</name>
    <name type="synonym">Nephila maculata</name>
    <dbReference type="NCBI Taxonomy" id="299642"/>
    <lineage>
        <taxon>Eukaryota</taxon>
        <taxon>Metazoa</taxon>
        <taxon>Ecdysozoa</taxon>
        <taxon>Arthropoda</taxon>
        <taxon>Chelicerata</taxon>
        <taxon>Arachnida</taxon>
        <taxon>Araneae</taxon>
        <taxon>Araneomorphae</taxon>
        <taxon>Entelegynae</taxon>
        <taxon>Araneoidea</taxon>
        <taxon>Nephilidae</taxon>
        <taxon>Nephila</taxon>
    </lineage>
</organism>
<gene>
    <name evidence="11" type="ORF">NPIL_439971</name>
</gene>
<reference evidence="11" key="1">
    <citation type="submission" date="2020-08" db="EMBL/GenBank/DDBJ databases">
        <title>Multicomponent nature underlies the extraordinary mechanical properties of spider dragline silk.</title>
        <authorList>
            <person name="Kono N."/>
            <person name="Nakamura H."/>
            <person name="Mori M."/>
            <person name="Yoshida Y."/>
            <person name="Ohtoshi R."/>
            <person name="Malay A.D."/>
            <person name="Moran D.A.P."/>
            <person name="Tomita M."/>
            <person name="Numata K."/>
            <person name="Arakawa K."/>
        </authorList>
    </citation>
    <scope>NUCLEOTIDE SEQUENCE</scope>
</reference>
<dbReference type="PROSITE" id="PS00028">
    <property type="entry name" value="ZINC_FINGER_C2H2_1"/>
    <property type="match status" value="1"/>
</dbReference>
<dbReference type="InterPro" id="IPR036236">
    <property type="entry name" value="Znf_C2H2_sf"/>
</dbReference>
<keyword evidence="12" id="KW-1185">Reference proteome</keyword>
<dbReference type="GO" id="GO:0005634">
    <property type="term" value="C:nucleus"/>
    <property type="evidence" value="ECO:0007669"/>
    <property type="project" value="UniProtKB-SubCell"/>
</dbReference>
<dbReference type="EMBL" id="BMAW01028372">
    <property type="protein sequence ID" value="GFU07127.1"/>
    <property type="molecule type" value="Genomic_DNA"/>
</dbReference>
<feature type="region of interest" description="Disordered" evidence="9">
    <location>
        <begin position="33"/>
        <end position="93"/>
    </location>
</feature>
<dbReference type="GO" id="GO:0008270">
    <property type="term" value="F:zinc ion binding"/>
    <property type="evidence" value="ECO:0007669"/>
    <property type="project" value="UniProtKB-KW"/>
</dbReference>
<dbReference type="InterPro" id="IPR013087">
    <property type="entry name" value="Znf_C2H2_type"/>
</dbReference>
<dbReference type="AlphaFoldDB" id="A0A8X6QCX6"/>
<evidence type="ECO:0000256" key="5">
    <source>
        <dbReference type="ARBA" id="ARBA00022833"/>
    </source>
</evidence>
<evidence type="ECO:0000256" key="2">
    <source>
        <dbReference type="ARBA" id="ARBA00022723"/>
    </source>
</evidence>
<evidence type="ECO:0000256" key="7">
    <source>
        <dbReference type="ARBA" id="ARBA00023242"/>
    </source>
</evidence>
<dbReference type="OrthoDB" id="6434493at2759"/>
<evidence type="ECO:0000256" key="1">
    <source>
        <dbReference type="ARBA" id="ARBA00004123"/>
    </source>
</evidence>